<protein>
    <submittedName>
        <fullName evidence="2">Uncharacterized protein</fullName>
    </submittedName>
</protein>
<evidence type="ECO:0000313" key="2">
    <source>
        <dbReference type="EMBL" id="KAB2381913.1"/>
    </source>
</evidence>
<dbReference type="OrthoDB" id="3543885at2"/>
<feature type="transmembrane region" description="Helical" evidence="1">
    <location>
        <begin position="158"/>
        <end position="184"/>
    </location>
</feature>
<gene>
    <name evidence="2" type="ORF">F9B16_14935</name>
</gene>
<sequence>MMGLLRLELRRNVTPFLLPTLAVLLWISPYGRSVTASAVWTRRGEALQETLLGLGPVIAGAAAWTASREKRARTGELLVSTARGGWSRTLPGCAATALWGLAFLSAATGFLYGLTAHTASWGSPPWWPVAATFAAFLAFCAAGHATGAMLSGRFVAPLTAIGAFLLLVVAGTLKSTGVAVGLVSPVGQVTDPYRALFYRTGHDLPAVELIFAAGLVAVALGPLALRGAAGGPLVRTAGIILTATGTAAAGAGLWLAGTGRVDAGRGIAVIPRLESRGDGRPVPYTPACDRGPIQICVHPALKARLPDVAAAVRPVTSQLAGLPGVPSRIDQRPVDGPHITDGVLSVPAPFDAYDKRGPVTGRAARSMRADTAAGLLFGAWDGTDPARQAAVLAVLIAAGDPPDASALPTRGGPTPAVLAAAHRLAALPPPTRHQWFATHLHPLRTTHLPPNALP</sequence>
<organism evidence="2 3">
    <name type="scientific">Actinomadura montaniterrae</name>
    <dbReference type="NCBI Taxonomy" id="1803903"/>
    <lineage>
        <taxon>Bacteria</taxon>
        <taxon>Bacillati</taxon>
        <taxon>Actinomycetota</taxon>
        <taxon>Actinomycetes</taxon>
        <taxon>Streptosporangiales</taxon>
        <taxon>Thermomonosporaceae</taxon>
        <taxon>Actinomadura</taxon>
    </lineage>
</organism>
<reference evidence="2 3" key="1">
    <citation type="submission" date="2019-09" db="EMBL/GenBank/DDBJ databases">
        <title>Actinomadura physcomitrii sp. nov., a novel actinomycete isolated from moss [Physcomitrium sphaericum (Ludw) Fuernr].</title>
        <authorList>
            <person name="Liu C."/>
            <person name="Zhuang X."/>
        </authorList>
    </citation>
    <scope>NUCLEOTIDE SEQUENCE [LARGE SCALE GENOMIC DNA]</scope>
    <source>
        <strain evidence="2 3">CYP1-1B</strain>
    </source>
</reference>
<feature type="transmembrane region" description="Helical" evidence="1">
    <location>
        <begin position="237"/>
        <end position="257"/>
    </location>
</feature>
<proteinExistence type="predicted"/>
<feature type="transmembrane region" description="Helical" evidence="1">
    <location>
        <begin position="204"/>
        <end position="225"/>
    </location>
</feature>
<name>A0A6L3VZX7_9ACTN</name>
<dbReference type="EMBL" id="WBMR01000034">
    <property type="protein sequence ID" value="KAB2381913.1"/>
    <property type="molecule type" value="Genomic_DNA"/>
</dbReference>
<accession>A0A6L3VZX7</accession>
<feature type="transmembrane region" description="Helical" evidence="1">
    <location>
        <begin position="46"/>
        <end position="66"/>
    </location>
</feature>
<dbReference type="Proteomes" id="UP000483004">
    <property type="component" value="Unassembled WGS sequence"/>
</dbReference>
<feature type="transmembrane region" description="Helical" evidence="1">
    <location>
        <begin position="93"/>
        <end position="114"/>
    </location>
</feature>
<keyword evidence="1" id="KW-1133">Transmembrane helix</keyword>
<keyword evidence="3" id="KW-1185">Reference proteome</keyword>
<keyword evidence="1" id="KW-0472">Membrane</keyword>
<evidence type="ECO:0000256" key="1">
    <source>
        <dbReference type="SAM" id="Phobius"/>
    </source>
</evidence>
<dbReference type="AlphaFoldDB" id="A0A6L3VZX7"/>
<dbReference type="RefSeq" id="WP_151540656.1">
    <property type="nucleotide sequence ID" value="NZ_WBMR01000034.1"/>
</dbReference>
<comment type="caution">
    <text evidence="2">The sequence shown here is derived from an EMBL/GenBank/DDBJ whole genome shotgun (WGS) entry which is preliminary data.</text>
</comment>
<feature type="transmembrane region" description="Helical" evidence="1">
    <location>
        <begin position="126"/>
        <end position="146"/>
    </location>
</feature>
<keyword evidence="1" id="KW-0812">Transmembrane</keyword>
<evidence type="ECO:0000313" key="3">
    <source>
        <dbReference type="Proteomes" id="UP000483004"/>
    </source>
</evidence>